<keyword evidence="13" id="KW-0812">Transmembrane</keyword>
<evidence type="ECO:0000256" key="3">
    <source>
        <dbReference type="ARBA" id="ARBA00004406"/>
    </source>
</evidence>
<keyword evidence="5" id="KW-0349">Heme</keyword>
<evidence type="ECO:0000256" key="1">
    <source>
        <dbReference type="ARBA" id="ARBA00001971"/>
    </source>
</evidence>
<dbReference type="GO" id="GO:0008395">
    <property type="term" value="F:steroid hydroxylase activity"/>
    <property type="evidence" value="ECO:0007669"/>
    <property type="project" value="TreeGrafter"/>
</dbReference>
<dbReference type="PANTHER" id="PTHR24300:SF397">
    <property type="entry name" value="CYTOCHROME P450 2U1"/>
    <property type="match status" value="1"/>
</dbReference>
<keyword evidence="11" id="KW-0503">Monooxygenase</keyword>
<evidence type="ECO:0000256" key="9">
    <source>
        <dbReference type="ARBA" id="ARBA00023002"/>
    </source>
</evidence>
<dbReference type="GO" id="GO:0016712">
    <property type="term" value="F:oxidoreductase activity, acting on paired donors, with incorporation or reduction of molecular oxygen, reduced flavin or flavoprotein as one donor, and incorporation of one atom of oxygen"/>
    <property type="evidence" value="ECO:0007669"/>
    <property type="project" value="TreeGrafter"/>
</dbReference>
<feature type="transmembrane region" description="Helical" evidence="13">
    <location>
        <begin position="243"/>
        <end position="263"/>
    </location>
</feature>
<dbReference type="SUPFAM" id="SSF48264">
    <property type="entry name" value="Cytochrome P450"/>
    <property type="match status" value="1"/>
</dbReference>
<evidence type="ECO:0000256" key="5">
    <source>
        <dbReference type="ARBA" id="ARBA00022617"/>
    </source>
</evidence>
<comment type="subcellular location">
    <subcellularLocation>
        <location evidence="3">Endoplasmic reticulum membrane</location>
        <topology evidence="3">Peripheral membrane protein</topology>
    </subcellularLocation>
    <subcellularLocation>
        <location evidence="2">Microsome membrane</location>
        <topology evidence="2">Peripheral membrane protein</topology>
    </subcellularLocation>
</comment>
<reference evidence="14" key="1">
    <citation type="submission" date="2025-08" db="UniProtKB">
        <authorList>
            <consortium name="Ensembl"/>
        </authorList>
    </citation>
    <scope>IDENTIFICATION</scope>
</reference>
<dbReference type="PANTHER" id="PTHR24300">
    <property type="entry name" value="CYTOCHROME P450 508A4-RELATED"/>
    <property type="match status" value="1"/>
</dbReference>
<protein>
    <submittedName>
        <fullName evidence="14">Cytochrome P450, family 2, subfamily U, polypeptide 1</fullName>
    </submittedName>
</protein>
<dbReference type="InterPro" id="IPR002401">
    <property type="entry name" value="Cyt_P450_E_grp-I"/>
</dbReference>
<keyword evidence="12 13" id="KW-0472">Membrane</keyword>
<dbReference type="GO" id="GO:0020037">
    <property type="term" value="F:heme binding"/>
    <property type="evidence" value="ECO:0007669"/>
    <property type="project" value="InterPro"/>
</dbReference>
<keyword evidence="10" id="KW-0408">Iron</keyword>
<keyword evidence="8" id="KW-0492">Microsome</keyword>
<keyword evidence="15" id="KW-1185">Reference proteome</keyword>
<keyword evidence="7" id="KW-0256">Endoplasmic reticulum</keyword>
<accession>A0A3B3SQ26</accession>
<feature type="transmembrane region" description="Helical" evidence="13">
    <location>
        <begin position="12"/>
        <end position="29"/>
    </location>
</feature>
<dbReference type="PRINTS" id="PR00463">
    <property type="entry name" value="EP450I"/>
</dbReference>
<dbReference type="FunFam" id="1.10.630.10:FF:000238">
    <property type="entry name" value="Cytochrome P450 2A6"/>
    <property type="match status" value="1"/>
</dbReference>
<comment type="cofactor">
    <cofactor evidence="1">
        <name>heme</name>
        <dbReference type="ChEBI" id="CHEBI:30413"/>
    </cofactor>
</comment>
<evidence type="ECO:0000256" key="13">
    <source>
        <dbReference type="SAM" id="Phobius"/>
    </source>
</evidence>
<reference evidence="14" key="2">
    <citation type="submission" date="2025-09" db="UniProtKB">
        <authorList>
            <consortium name="Ensembl"/>
        </authorList>
    </citation>
    <scope>IDENTIFICATION</scope>
</reference>
<keyword evidence="6" id="KW-0479">Metal-binding</keyword>
<name>A0A3B3SQ26_9TELE</name>
<proteinExistence type="inferred from homology"/>
<evidence type="ECO:0000313" key="14">
    <source>
        <dbReference type="Ensembl" id="ENSPKIP00000032802.1"/>
    </source>
</evidence>
<evidence type="ECO:0000256" key="8">
    <source>
        <dbReference type="ARBA" id="ARBA00022848"/>
    </source>
</evidence>
<dbReference type="Proteomes" id="UP000261540">
    <property type="component" value="Unplaced"/>
</dbReference>
<dbReference type="GO" id="GO:0005506">
    <property type="term" value="F:iron ion binding"/>
    <property type="evidence" value="ECO:0007669"/>
    <property type="project" value="InterPro"/>
</dbReference>
<evidence type="ECO:0000256" key="7">
    <source>
        <dbReference type="ARBA" id="ARBA00022824"/>
    </source>
</evidence>
<keyword evidence="13" id="KW-1133">Transmembrane helix</keyword>
<evidence type="ECO:0000256" key="12">
    <source>
        <dbReference type="ARBA" id="ARBA00023136"/>
    </source>
</evidence>
<evidence type="ECO:0000256" key="11">
    <source>
        <dbReference type="ARBA" id="ARBA00023033"/>
    </source>
</evidence>
<dbReference type="Ensembl" id="ENSPKIT00000013677.1">
    <property type="protein sequence ID" value="ENSPKIP00000032802.1"/>
    <property type="gene ID" value="ENSPKIG00000012757.1"/>
</dbReference>
<evidence type="ECO:0000256" key="2">
    <source>
        <dbReference type="ARBA" id="ARBA00004174"/>
    </source>
</evidence>
<organism evidence="14 15">
    <name type="scientific">Paramormyrops kingsleyae</name>
    <dbReference type="NCBI Taxonomy" id="1676925"/>
    <lineage>
        <taxon>Eukaryota</taxon>
        <taxon>Metazoa</taxon>
        <taxon>Chordata</taxon>
        <taxon>Craniata</taxon>
        <taxon>Vertebrata</taxon>
        <taxon>Euteleostomi</taxon>
        <taxon>Actinopterygii</taxon>
        <taxon>Neopterygii</taxon>
        <taxon>Teleostei</taxon>
        <taxon>Osteoglossocephala</taxon>
        <taxon>Osteoglossomorpha</taxon>
        <taxon>Osteoglossiformes</taxon>
        <taxon>Mormyridae</taxon>
        <taxon>Paramormyrops</taxon>
    </lineage>
</organism>
<dbReference type="GeneTree" id="ENSGT00940000157714"/>
<evidence type="ECO:0000313" key="15">
    <source>
        <dbReference type="Proteomes" id="UP000261540"/>
    </source>
</evidence>
<dbReference type="Pfam" id="PF00067">
    <property type="entry name" value="p450"/>
    <property type="match status" value="1"/>
</dbReference>
<sequence>MQGDPWWEQSGVSTALVVSLTFFGVFYVMQRRKRIRELCNIPPGPAPLPIIGNCGYFLVPKFILKWIRRYKYGDDGSKRRMQSPQVLLTELAEVYGAVYSVFIGSQLVVILTGYDAVRDALTNHAEVFSDRPDVPVISMLTKRRGIVFAPYGQVWRQQRRFCHAALRSFGLGKLSLEPCIQEEVLLVKRELLQLSVEVGWGAIDPAHLINGAVSNVICSLSFGRRFQPLDDEFRAMLDLMSRGLEIVMNSAAILINVFPWLYYLPFGVFKEVRTVESRITRFLKAMIAEHRSSLDPSAPRDLIDMYLIEMAQQQERGPTDSSFSEDYLFYIIGDLFIAGTDTTTNTILWILLYMSLYPDVQGISVFEVRAVGAEPVPRCAGYLCVPVVRAGGAEPVPRCVGYLSMSEVRAGSAKSEPRCAGYLCVSVGHAGGTEPVPRCVGYLHGSEVHAGGAEPVSRCAGYLCVPVVRAAGAEPVPRCAGYLCVSEVRAEGTEPVPRCAGYLHESEVCTGGAEPVPGYAGYLCVSEVRAGGAEKVPRCAGYLHGSEVYAGGAEPVPRCAGYLCGTETG</sequence>
<evidence type="ECO:0000256" key="6">
    <source>
        <dbReference type="ARBA" id="ARBA00022723"/>
    </source>
</evidence>
<keyword evidence="9" id="KW-0560">Oxidoreductase</keyword>
<dbReference type="AlphaFoldDB" id="A0A3B3SQ26"/>
<evidence type="ECO:0000256" key="4">
    <source>
        <dbReference type="ARBA" id="ARBA00010617"/>
    </source>
</evidence>
<dbReference type="GO" id="GO:0006082">
    <property type="term" value="P:organic acid metabolic process"/>
    <property type="evidence" value="ECO:0007669"/>
    <property type="project" value="TreeGrafter"/>
</dbReference>
<dbReference type="InterPro" id="IPR036396">
    <property type="entry name" value="Cyt_P450_sf"/>
</dbReference>
<comment type="similarity">
    <text evidence="4">Belongs to the cytochrome P450 family.</text>
</comment>
<dbReference type="GO" id="GO:0005789">
    <property type="term" value="C:endoplasmic reticulum membrane"/>
    <property type="evidence" value="ECO:0007669"/>
    <property type="project" value="UniProtKB-SubCell"/>
</dbReference>
<dbReference type="InterPro" id="IPR001128">
    <property type="entry name" value="Cyt_P450"/>
</dbReference>
<dbReference type="Gene3D" id="1.10.630.10">
    <property type="entry name" value="Cytochrome P450"/>
    <property type="match status" value="1"/>
</dbReference>
<dbReference type="InterPro" id="IPR050182">
    <property type="entry name" value="Cytochrome_P450_fam2"/>
</dbReference>
<evidence type="ECO:0000256" key="10">
    <source>
        <dbReference type="ARBA" id="ARBA00023004"/>
    </source>
</evidence>
<dbReference type="STRING" id="1676925.ENSPKIP00000032802"/>
<dbReference type="GO" id="GO:0006805">
    <property type="term" value="P:xenobiotic metabolic process"/>
    <property type="evidence" value="ECO:0007669"/>
    <property type="project" value="TreeGrafter"/>
</dbReference>